<feature type="binding site" evidence="19">
    <location>
        <position position="293"/>
    </location>
    <ligand>
        <name>Mg(2+)</name>
        <dbReference type="ChEBI" id="CHEBI:18420"/>
    </ligand>
</feature>
<dbReference type="PANTHER" id="PTHR30040:SF2">
    <property type="entry name" value="FAD:PROTEIN FMN TRANSFERASE"/>
    <property type="match status" value="1"/>
</dbReference>
<feature type="binding site" evidence="19">
    <location>
        <position position="289"/>
    </location>
    <ligand>
        <name>Mg(2+)</name>
        <dbReference type="ChEBI" id="CHEBI:18420"/>
    </ligand>
</feature>
<keyword evidence="7 18" id="KW-0808">Transferase</keyword>
<evidence type="ECO:0000256" key="18">
    <source>
        <dbReference type="PIRNR" id="PIRNR006268"/>
    </source>
</evidence>
<proteinExistence type="inferred from homology"/>
<evidence type="ECO:0000256" key="17">
    <source>
        <dbReference type="ARBA" id="ARBA00060485"/>
    </source>
</evidence>
<feature type="binding site" evidence="19">
    <location>
        <position position="175"/>
    </location>
    <ligand>
        <name>Mg(2+)</name>
        <dbReference type="ChEBI" id="CHEBI:18420"/>
    </ligand>
</feature>
<evidence type="ECO:0000256" key="3">
    <source>
        <dbReference type="ARBA" id="ARBA00016337"/>
    </source>
</evidence>
<dbReference type="GO" id="GO:0046872">
    <property type="term" value="F:metal ion binding"/>
    <property type="evidence" value="ECO:0007669"/>
    <property type="project" value="UniProtKB-UniRule"/>
</dbReference>
<keyword evidence="8 18" id="KW-0479">Metal-binding</keyword>
<dbReference type="SUPFAM" id="SSF143631">
    <property type="entry name" value="ApbE-like"/>
    <property type="match status" value="1"/>
</dbReference>
<comment type="catalytic activity">
    <reaction evidence="16 18">
        <text>L-threonyl-[protein] + FAD = FMN-L-threonyl-[protein] + AMP + H(+)</text>
        <dbReference type="Rhea" id="RHEA:36847"/>
        <dbReference type="Rhea" id="RHEA-COMP:11060"/>
        <dbReference type="Rhea" id="RHEA-COMP:11061"/>
        <dbReference type="ChEBI" id="CHEBI:15378"/>
        <dbReference type="ChEBI" id="CHEBI:30013"/>
        <dbReference type="ChEBI" id="CHEBI:57692"/>
        <dbReference type="ChEBI" id="CHEBI:74257"/>
        <dbReference type="ChEBI" id="CHEBI:456215"/>
        <dbReference type="EC" id="2.7.1.180"/>
    </reaction>
</comment>
<keyword evidence="13" id="KW-0564">Palmitate</keyword>
<dbReference type="Pfam" id="PF02424">
    <property type="entry name" value="ApbE"/>
    <property type="match status" value="1"/>
</dbReference>
<dbReference type="FunFam" id="3.10.520.10:FF:000001">
    <property type="entry name" value="FAD:protein FMN transferase"/>
    <property type="match status" value="1"/>
</dbReference>
<evidence type="ECO:0000256" key="2">
    <source>
        <dbReference type="ARBA" id="ARBA00011955"/>
    </source>
</evidence>
<accession>A0A1H6UZD3</accession>
<evidence type="ECO:0000313" key="21">
    <source>
        <dbReference type="Proteomes" id="UP000242930"/>
    </source>
</evidence>
<evidence type="ECO:0000256" key="9">
    <source>
        <dbReference type="ARBA" id="ARBA00022729"/>
    </source>
</evidence>
<comment type="similarity">
    <text evidence="1 18">Belongs to the ApbE family.</text>
</comment>
<evidence type="ECO:0000313" key="20">
    <source>
        <dbReference type="EMBL" id="SEI93372.1"/>
    </source>
</evidence>
<evidence type="ECO:0000256" key="6">
    <source>
        <dbReference type="ARBA" id="ARBA00022630"/>
    </source>
</evidence>
<evidence type="ECO:0000256" key="4">
    <source>
        <dbReference type="ARBA" id="ARBA00022475"/>
    </source>
</evidence>
<keyword evidence="12" id="KW-0472">Membrane</keyword>
<dbReference type="PANTHER" id="PTHR30040">
    <property type="entry name" value="THIAMINE BIOSYNTHESIS LIPOPROTEIN APBE"/>
    <property type="match status" value="1"/>
</dbReference>
<evidence type="ECO:0000256" key="12">
    <source>
        <dbReference type="ARBA" id="ARBA00023136"/>
    </source>
</evidence>
<keyword evidence="21" id="KW-1185">Reference proteome</keyword>
<keyword evidence="9" id="KW-0732">Signal</keyword>
<keyword evidence="14 20" id="KW-0449">Lipoprotein</keyword>
<evidence type="ECO:0000256" key="16">
    <source>
        <dbReference type="ARBA" id="ARBA00048540"/>
    </source>
</evidence>
<evidence type="ECO:0000256" key="8">
    <source>
        <dbReference type="ARBA" id="ARBA00022723"/>
    </source>
</evidence>
<comment type="cofactor">
    <cofactor evidence="19">
        <name>Mg(2+)</name>
        <dbReference type="ChEBI" id="CHEBI:18420"/>
    </cofactor>
    <cofactor evidence="19">
        <name>Mn(2+)</name>
        <dbReference type="ChEBI" id="CHEBI:29035"/>
    </cofactor>
    <text evidence="19">Magnesium. Can also use manganese.</text>
</comment>
<evidence type="ECO:0000256" key="5">
    <source>
        <dbReference type="ARBA" id="ARBA00022519"/>
    </source>
</evidence>
<dbReference type="EMBL" id="FNZE01000003">
    <property type="protein sequence ID" value="SEI93372.1"/>
    <property type="molecule type" value="Genomic_DNA"/>
</dbReference>
<dbReference type="InterPro" id="IPR003374">
    <property type="entry name" value="ApbE-like_sf"/>
</dbReference>
<sequence length="343" mass="36946">MSLAAVLRPVIAVVCATALTGCLFSDPLESFGGPTMGSTYAIKYVRADGVADAATLQTGVEAILAEVDSQMSTYRDDSLIEQFNRAPAGTCMAMPQDVLELVRLGEGLALQSDGAFDLTIEPLLNLWGFGPKSRGEQVPSAEAIAAARQRVGHRHLRIDGEQLCKDVKLQVDFNSIAAGHAVDRIAAWLEQQGVGSYLVEATGELKARGRKPDGSPWRIAVEEPRDDQRVAQKVLELDGYGVSTSGDYRNYFEENGRRYSHTLDPRSGAPITHRLAAVTVLHPKALLADGLSTLLMVLGPEEGVIWAERQGIAAFFVTREGEGYVTHATKAFDALIAAQGERP</sequence>
<evidence type="ECO:0000256" key="11">
    <source>
        <dbReference type="ARBA" id="ARBA00022842"/>
    </source>
</evidence>
<keyword evidence="10 18" id="KW-0274">FAD</keyword>
<dbReference type="PIRSF" id="PIRSF006268">
    <property type="entry name" value="ApbE"/>
    <property type="match status" value="1"/>
</dbReference>
<keyword evidence="4" id="KW-1003">Cell membrane</keyword>
<keyword evidence="6 18" id="KW-0285">Flavoprotein</keyword>
<dbReference type="AlphaFoldDB" id="A0A1H6UZD3"/>
<gene>
    <name evidence="20" type="ORF">SAMN05216201_103154</name>
</gene>
<comment type="subcellular location">
    <subcellularLocation>
        <location evidence="17">Cell inner membrane</location>
        <topology evidence="17">Lipid-anchor</topology>
        <orientation evidence="17">Periplasmic side</orientation>
    </subcellularLocation>
</comment>
<evidence type="ECO:0000256" key="14">
    <source>
        <dbReference type="ARBA" id="ARBA00023288"/>
    </source>
</evidence>
<dbReference type="EC" id="2.7.1.180" evidence="2 18"/>
<organism evidence="20 21">
    <name type="scientific">Pseudomonas linyingensis</name>
    <dbReference type="NCBI Taxonomy" id="915471"/>
    <lineage>
        <taxon>Bacteria</taxon>
        <taxon>Pseudomonadati</taxon>
        <taxon>Pseudomonadota</taxon>
        <taxon>Gammaproteobacteria</taxon>
        <taxon>Pseudomonadales</taxon>
        <taxon>Pseudomonadaceae</taxon>
        <taxon>Pseudomonas</taxon>
    </lineage>
</organism>
<reference evidence="21" key="1">
    <citation type="submission" date="2016-10" db="EMBL/GenBank/DDBJ databases">
        <authorList>
            <person name="Varghese N."/>
            <person name="Submissions S."/>
        </authorList>
    </citation>
    <scope>NUCLEOTIDE SEQUENCE [LARGE SCALE GENOMIC DNA]</scope>
    <source>
        <strain evidence="21">LMG 25967</strain>
    </source>
</reference>
<dbReference type="GO" id="GO:0005886">
    <property type="term" value="C:plasma membrane"/>
    <property type="evidence" value="ECO:0007669"/>
    <property type="project" value="UniProtKB-SubCell"/>
</dbReference>
<keyword evidence="11 18" id="KW-0460">Magnesium</keyword>
<dbReference type="Proteomes" id="UP000242930">
    <property type="component" value="Unassembled WGS sequence"/>
</dbReference>
<evidence type="ECO:0000256" key="15">
    <source>
        <dbReference type="ARBA" id="ARBA00031306"/>
    </source>
</evidence>
<evidence type="ECO:0000256" key="10">
    <source>
        <dbReference type="ARBA" id="ARBA00022827"/>
    </source>
</evidence>
<dbReference type="RefSeq" id="WP_090307800.1">
    <property type="nucleotide sequence ID" value="NZ_FNZE01000003.1"/>
</dbReference>
<dbReference type="Gene3D" id="3.10.520.10">
    <property type="entry name" value="ApbE-like domains"/>
    <property type="match status" value="1"/>
</dbReference>
<dbReference type="STRING" id="915471.SAMN05216201_103154"/>
<evidence type="ECO:0000256" key="13">
    <source>
        <dbReference type="ARBA" id="ARBA00023139"/>
    </source>
</evidence>
<keyword evidence="5" id="KW-0997">Cell inner membrane</keyword>
<dbReference type="GO" id="GO:0016740">
    <property type="term" value="F:transferase activity"/>
    <property type="evidence" value="ECO:0007669"/>
    <property type="project" value="UniProtKB-UniRule"/>
</dbReference>
<dbReference type="InterPro" id="IPR024932">
    <property type="entry name" value="ApbE"/>
</dbReference>
<evidence type="ECO:0000256" key="19">
    <source>
        <dbReference type="PIRSR" id="PIRSR006268-2"/>
    </source>
</evidence>
<evidence type="ECO:0000256" key="1">
    <source>
        <dbReference type="ARBA" id="ARBA00008282"/>
    </source>
</evidence>
<evidence type="ECO:0000256" key="7">
    <source>
        <dbReference type="ARBA" id="ARBA00022679"/>
    </source>
</evidence>
<protein>
    <recommendedName>
        <fullName evidence="3 18">FAD:protein FMN transferase</fullName>
        <ecNumber evidence="2 18">2.7.1.180</ecNumber>
    </recommendedName>
    <alternativeName>
        <fullName evidence="15 18">Flavin transferase</fullName>
    </alternativeName>
</protein>
<dbReference type="OrthoDB" id="9778595at2"/>
<name>A0A1H6UZD3_9PSED</name>